<dbReference type="SUPFAM" id="SSF55729">
    <property type="entry name" value="Acyl-CoA N-acyltransferases (Nat)"/>
    <property type="match status" value="2"/>
</dbReference>
<name>A0A172Q6C7_9STRE</name>
<evidence type="ECO:0000256" key="8">
    <source>
        <dbReference type="ARBA" id="ARBA00023315"/>
    </source>
</evidence>
<dbReference type="PROSITE" id="PS51191">
    <property type="entry name" value="FEMABX"/>
    <property type="match status" value="1"/>
</dbReference>
<dbReference type="Pfam" id="PF02388">
    <property type="entry name" value="FemAB"/>
    <property type="match status" value="1"/>
</dbReference>
<dbReference type="GO" id="GO:0000166">
    <property type="term" value="F:nucleotide binding"/>
    <property type="evidence" value="ECO:0007669"/>
    <property type="project" value="InterPro"/>
</dbReference>
<evidence type="ECO:0000256" key="11">
    <source>
        <dbReference type="ARBA" id="ARBA00032233"/>
    </source>
</evidence>
<keyword evidence="14" id="KW-1185">Reference proteome</keyword>
<dbReference type="Gene3D" id="1.20.58.90">
    <property type="match status" value="1"/>
</dbReference>
<dbReference type="InterPro" id="IPR016181">
    <property type="entry name" value="Acyl_CoA_acyltransferase"/>
</dbReference>
<dbReference type="EMBL" id="CP014699">
    <property type="protein sequence ID" value="AND79016.1"/>
    <property type="molecule type" value="Genomic_DNA"/>
</dbReference>
<dbReference type="OrthoDB" id="2303924at2"/>
<evidence type="ECO:0000313" key="13">
    <source>
        <dbReference type="EMBL" id="AND79016.1"/>
    </source>
</evidence>
<keyword evidence="4" id="KW-0963">Cytoplasm</keyword>
<evidence type="ECO:0000256" key="12">
    <source>
        <dbReference type="ARBA" id="ARBA00047483"/>
    </source>
</evidence>
<keyword evidence="8" id="KW-0012">Acyltransferase</keyword>
<dbReference type="GO" id="GO:0008360">
    <property type="term" value="P:regulation of cell shape"/>
    <property type="evidence" value="ECO:0007669"/>
    <property type="project" value="UniProtKB-KW"/>
</dbReference>
<dbReference type="STRING" id="1811193.A0O21_02755"/>
<evidence type="ECO:0000256" key="4">
    <source>
        <dbReference type="ARBA" id="ARBA00022490"/>
    </source>
</evidence>
<organism evidence="13 14">
    <name type="scientific">Streptococcus pantholopis</name>
    <dbReference type="NCBI Taxonomy" id="1811193"/>
    <lineage>
        <taxon>Bacteria</taxon>
        <taxon>Bacillati</taxon>
        <taxon>Bacillota</taxon>
        <taxon>Bacilli</taxon>
        <taxon>Lactobacillales</taxon>
        <taxon>Streptococcaceae</taxon>
        <taxon>Streptococcus</taxon>
    </lineage>
</organism>
<keyword evidence="5" id="KW-0808">Transferase</keyword>
<comment type="similarity">
    <text evidence="1">Belongs to the FemABX family.</text>
</comment>
<evidence type="ECO:0000256" key="2">
    <source>
        <dbReference type="ARBA" id="ARBA00012466"/>
    </source>
</evidence>
<dbReference type="InterPro" id="IPR010978">
    <property type="entry name" value="tRNA-bd_arm"/>
</dbReference>
<dbReference type="EC" id="2.3.2.17" evidence="2"/>
<evidence type="ECO:0000256" key="5">
    <source>
        <dbReference type="ARBA" id="ARBA00022679"/>
    </source>
</evidence>
<dbReference type="Proteomes" id="UP000077317">
    <property type="component" value="Chromosome"/>
</dbReference>
<evidence type="ECO:0000256" key="3">
    <source>
        <dbReference type="ARBA" id="ARBA00016236"/>
    </source>
</evidence>
<comment type="catalytic activity">
    <reaction evidence="12">
        <text>beta-D-GlcNAc-(1-&gt;4)-Mur2Ac(oyl-L-Ala-D-isoglutaminyl-L-Lys-(N(6)-Gly)-D-Ala-D-Ala)-di-trans,octa-cis-undecaprenyl diphosphate + 2 glycyl-tRNA(Gly) = MurNAc-L-Ala-D-isoglutaminyl-L-Lys-(N(6)-tri-Gly)-D-Ala-D-Ala-diphospho-di-trans,octa-cis-undecaprenyl-GlcNAc + 2 tRNA(Gly) + 2 H(+)</text>
        <dbReference type="Rhea" id="RHEA:30439"/>
        <dbReference type="Rhea" id="RHEA-COMP:9664"/>
        <dbReference type="Rhea" id="RHEA-COMP:9683"/>
        <dbReference type="ChEBI" id="CHEBI:15378"/>
        <dbReference type="ChEBI" id="CHEBI:62234"/>
        <dbReference type="ChEBI" id="CHEBI:62235"/>
        <dbReference type="ChEBI" id="CHEBI:78442"/>
        <dbReference type="ChEBI" id="CHEBI:78522"/>
        <dbReference type="EC" id="2.3.2.17"/>
    </reaction>
</comment>
<dbReference type="KEGG" id="spat:A0O21_02755"/>
<gene>
    <name evidence="13" type="ORF">A0O21_02755</name>
</gene>
<accession>A0A172Q6C7</accession>
<evidence type="ECO:0000256" key="9">
    <source>
        <dbReference type="ARBA" id="ARBA00023316"/>
    </source>
</evidence>
<keyword evidence="6" id="KW-0133">Cell shape</keyword>
<dbReference type="AlphaFoldDB" id="A0A172Q6C7"/>
<sequence length="410" mass="46985">MPLTTLSQEQFVDFCQSLSYKSFMQSVQMADLLKKRGAAVEFIAYSKEDTVLVAALLYSMPMTGGLHMEINSGPAVADRRYLDVFYEELRDYAKKKGALELIVKPYDTYQTFDTNGQPIDQNRPEMIDNLLNAGYEHDGLLTGYPGGEPDWHYVKDLTELEPASLIKSFSKKGRPLIKKAKTFGIKLRPLKRDELTIFKEVTAATSNRRDYQDKPLDYYQDFYDSFGRDCEFMIASLNFQDYLANLQKDQDRLGQKISKLKTDLAAKPSEKKQNQLREITSQFETFSVRIAEAEELIAKYGSEDVVLAASLFIYTPQEAVYLFSGSYPEFNKFYAPALLQEYVMLEAMQRGIKTYNLLGITGEFDGSDGVLRFKQNFNGYITRKTGTFRYYPHPLKAKFLQGLKKILGRQ</sequence>
<dbReference type="GO" id="GO:0071555">
    <property type="term" value="P:cell wall organization"/>
    <property type="evidence" value="ECO:0007669"/>
    <property type="project" value="UniProtKB-KW"/>
</dbReference>
<dbReference type="SUPFAM" id="SSF46589">
    <property type="entry name" value="tRNA-binding arm"/>
    <property type="match status" value="1"/>
</dbReference>
<keyword evidence="7" id="KW-0573">Peptidoglycan synthesis</keyword>
<dbReference type="Gene3D" id="3.40.630.30">
    <property type="match status" value="2"/>
</dbReference>
<dbReference type="GO" id="GO:0016755">
    <property type="term" value="F:aminoacyltransferase activity"/>
    <property type="evidence" value="ECO:0007669"/>
    <property type="project" value="InterPro"/>
</dbReference>
<protein>
    <recommendedName>
        <fullName evidence="3">Aminoacyltransferase FemA</fullName>
        <ecNumber evidence="2">2.3.2.17</ecNumber>
    </recommendedName>
    <alternativeName>
        <fullName evidence="11">Factor essential for expression of methicillin resistance A</fullName>
    </alternativeName>
    <alternativeName>
        <fullName evidence="10">N-acetylmuramoyl-L-alanyl-D-glutamyl-L-lysyl-(N6-glycyl)-D-alanyl-D-alanine-diphosphoundecaprenyl-N-acetylglucosamine:glycine glycyltransferase</fullName>
    </alternativeName>
</protein>
<dbReference type="GO" id="GO:0009252">
    <property type="term" value="P:peptidoglycan biosynthetic process"/>
    <property type="evidence" value="ECO:0007669"/>
    <property type="project" value="UniProtKB-KW"/>
</dbReference>
<reference evidence="14" key="2">
    <citation type="submission" date="2016-03" db="EMBL/GenBank/DDBJ databases">
        <title>Streptococcus antelopensis sp. nov., isolated from the feces of the Tibetan antelope (Pantholops hodgsonii) in Hoh Xil National Nature Reserve, Qinghai, China.</title>
        <authorList>
            <person name="Bai X."/>
        </authorList>
    </citation>
    <scope>NUCLEOTIDE SEQUENCE [LARGE SCALE GENOMIC DNA]</scope>
    <source>
        <strain evidence="14">TA 26</strain>
    </source>
</reference>
<keyword evidence="9" id="KW-0961">Cell wall biogenesis/degradation</keyword>
<evidence type="ECO:0000256" key="6">
    <source>
        <dbReference type="ARBA" id="ARBA00022960"/>
    </source>
</evidence>
<reference evidence="13 14" key="1">
    <citation type="journal article" date="2016" name="Int. J. Syst. Evol. Microbiol.">
        <title>Streptococcuspantholopis sp. nov., isolated from faeces of the Tibetan antelope (Pantholops hodgsonii).</title>
        <authorList>
            <person name="Bai X."/>
            <person name="Xiong Y."/>
            <person name="Lu S."/>
            <person name="Jin D."/>
            <person name="Lai X."/>
            <person name="Yang J."/>
            <person name="Niu L."/>
            <person name="Hu S."/>
            <person name="Meng X."/>
            <person name="Pu J."/>
            <person name="Ye C."/>
            <person name="Xu J."/>
        </authorList>
    </citation>
    <scope>NUCLEOTIDE SEQUENCE [LARGE SCALE GENOMIC DNA]</scope>
    <source>
        <strain evidence="13 14">TA 26</strain>
    </source>
</reference>
<proteinExistence type="inferred from homology"/>
<evidence type="ECO:0000256" key="1">
    <source>
        <dbReference type="ARBA" id="ARBA00009943"/>
    </source>
</evidence>
<dbReference type="InterPro" id="IPR050644">
    <property type="entry name" value="PG_Glycine_Bridge_Synth"/>
</dbReference>
<dbReference type="PANTHER" id="PTHR36174:SF2">
    <property type="entry name" value="AMINOACYLTRANSFERASE FEMA"/>
    <property type="match status" value="1"/>
</dbReference>
<dbReference type="RefSeq" id="WP_067060873.1">
    <property type="nucleotide sequence ID" value="NZ_CP014699.1"/>
</dbReference>
<evidence type="ECO:0000256" key="10">
    <source>
        <dbReference type="ARBA" id="ARBA00030706"/>
    </source>
</evidence>
<evidence type="ECO:0000256" key="7">
    <source>
        <dbReference type="ARBA" id="ARBA00022984"/>
    </source>
</evidence>
<dbReference type="InterPro" id="IPR003447">
    <property type="entry name" value="FEMABX"/>
</dbReference>
<evidence type="ECO:0000313" key="14">
    <source>
        <dbReference type="Proteomes" id="UP000077317"/>
    </source>
</evidence>
<dbReference type="PANTHER" id="PTHR36174">
    <property type="entry name" value="LIPID II:GLYCINE GLYCYLTRANSFERASE"/>
    <property type="match status" value="1"/>
</dbReference>